<dbReference type="AlphaFoldDB" id="A0A7M5V6Q6"/>
<dbReference type="Proteomes" id="UP000594262">
    <property type="component" value="Unplaced"/>
</dbReference>
<feature type="compositionally biased region" description="Basic and acidic residues" evidence="1">
    <location>
        <begin position="532"/>
        <end position="598"/>
    </location>
</feature>
<feature type="compositionally biased region" description="Acidic residues" evidence="1">
    <location>
        <begin position="775"/>
        <end position="787"/>
    </location>
</feature>
<reference evidence="3" key="1">
    <citation type="submission" date="2021-01" db="UniProtKB">
        <authorList>
            <consortium name="EnsemblMetazoa"/>
        </authorList>
    </citation>
    <scope>IDENTIFICATION</scope>
</reference>
<feature type="region of interest" description="Disordered" evidence="1">
    <location>
        <begin position="532"/>
        <end position="610"/>
    </location>
</feature>
<dbReference type="EnsemblMetazoa" id="CLYHEMT003319.1">
    <property type="protein sequence ID" value="CLYHEMP003319.1"/>
    <property type="gene ID" value="CLYHEMG003319"/>
</dbReference>
<feature type="signal peptide" evidence="2">
    <location>
        <begin position="1"/>
        <end position="19"/>
    </location>
</feature>
<feature type="compositionally biased region" description="Polar residues" evidence="1">
    <location>
        <begin position="103"/>
        <end position="113"/>
    </location>
</feature>
<evidence type="ECO:0000256" key="1">
    <source>
        <dbReference type="SAM" id="MobiDB-lite"/>
    </source>
</evidence>
<dbReference type="RefSeq" id="XP_066920382.1">
    <property type="nucleotide sequence ID" value="XM_067064281.1"/>
</dbReference>
<keyword evidence="4" id="KW-1185">Reference proteome</keyword>
<organism evidence="3 4">
    <name type="scientific">Clytia hemisphaerica</name>
    <dbReference type="NCBI Taxonomy" id="252671"/>
    <lineage>
        <taxon>Eukaryota</taxon>
        <taxon>Metazoa</taxon>
        <taxon>Cnidaria</taxon>
        <taxon>Hydrozoa</taxon>
        <taxon>Hydroidolina</taxon>
        <taxon>Leptothecata</taxon>
        <taxon>Obeliida</taxon>
        <taxon>Clytiidae</taxon>
        <taxon>Clytia</taxon>
    </lineage>
</organism>
<proteinExistence type="predicted"/>
<evidence type="ECO:0000256" key="2">
    <source>
        <dbReference type="SAM" id="SignalP"/>
    </source>
</evidence>
<feature type="region of interest" description="Disordered" evidence="1">
    <location>
        <begin position="94"/>
        <end position="115"/>
    </location>
</feature>
<dbReference type="OrthoDB" id="10675877at2759"/>
<feature type="chain" id="PRO_5029757182" evidence="2">
    <location>
        <begin position="20"/>
        <end position="903"/>
    </location>
</feature>
<accession>A0A7M5V6Q6</accession>
<feature type="compositionally biased region" description="Gly residues" evidence="1">
    <location>
        <begin position="601"/>
        <end position="610"/>
    </location>
</feature>
<feature type="compositionally biased region" description="Basic and acidic residues" evidence="1">
    <location>
        <begin position="788"/>
        <end position="802"/>
    </location>
</feature>
<name>A0A7M5V6Q6_9CNID</name>
<protein>
    <submittedName>
        <fullName evidence="3">Uncharacterized protein</fullName>
    </submittedName>
</protein>
<keyword evidence="2" id="KW-0732">Signal</keyword>
<evidence type="ECO:0000313" key="4">
    <source>
        <dbReference type="Proteomes" id="UP000594262"/>
    </source>
</evidence>
<evidence type="ECO:0000313" key="3">
    <source>
        <dbReference type="EnsemblMetazoa" id="CLYHEMP003319.1"/>
    </source>
</evidence>
<feature type="region of interest" description="Disordered" evidence="1">
    <location>
        <begin position="773"/>
        <end position="844"/>
    </location>
</feature>
<sequence length="903" mass="100450">MFSLIWFLLVLFEAALLNGKSLPLEKGSSNHVRNTIPTNEIHKKTLSRSSISKKALSKPLSKNSEDVILETKVKSKVSLKEKAFNTLFVRKRTRDGSKRRSYGTRNQPLGRTPTRQDTKLRHIPKETAYVGNASELKETAQTYLKNVTKTFKQRSVRNVTELKNNIRTHFVRNVTRTSTNDTLEKRECCHYWDHGHDLMELHNNPHHYGTDFMHGPAHDEVHSIDEHGERLDLGDEDLGGGGGGHHGHGLYEGGGAGYTNSMYGGGGGGGGEGGWGGGGGEGGWGGGYGGTTGVENYNPHTHYNSYHNEPHYHHQDVYNEPHYHEHHHHYNPTFEHNDYHYIDDHHEHYHHQPHYVNNEVHIHHEENNDHDDALEHYGSGHHSDYGHGGYHHVKVNLHGPGKSPEQWHHQEQHEMSHMGGEDNEQLNNYDTGAGFFQLDEHGGEVDITSLHHGGTKVHMGGGHFSVVRDPWRFHSAFAGLLQPHESIANSVAGGGGGGYGGGGIQQFHQHFTYINNERNEKTKVQNLVHHQHEGEVGSEEHHFSEHHDDHHLHHEHEHVGHHDDMGGDHHDDHGTHHHHHEEDEAHHHYEEHHQDALHSPDGGGGYGHGGGGSWAGTGGGSMGGGGGMAYTRHNMNYRDGGEYDVKPFPGNVLRGAEQFKGTPEDDNYRQNRAPAMVGVKRSVKKITPLAAFVGYTGIKRELGSKENNRTTELTVDDYENNDELSLDKKTMGSIADEMRLENETMQNDLSSLEGGQSRDVVRKVFFNSLVKHELNDDDDSDPDSIDDVNEKRKDDELLKDYVPEGSGSGSGSGEAEKRSVTGNVRGGAGGGEQEISGNNPLEDSVIHGPEAGISRVFIEPMIVKKRSHVNSEHNGGKNSGDKSLLRNRLKLFRKAVFTGNSDE</sequence>
<dbReference type="GeneID" id="136807683"/>